<protein>
    <submittedName>
        <fullName evidence="9">Sulfite reductase (Ferredoxin)</fullName>
    </submittedName>
</protein>
<dbReference type="InterPro" id="IPR036136">
    <property type="entry name" value="Nit/Sulf_reduc_fer-like_dom_sf"/>
</dbReference>
<feature type="domain" description="Nitrite/Sulfite reductase ferredoxin-like" evidence="8">
    <location>
        <begin position="48"/>
        <end position="114"/>
    </location>
</feature>
<dbReference type="GO" id="GO:0051539">
    <property type="term" value="F:4 iron, 4 sulfur cluster binding"/>
    <property type="evidence" value="ECO:0007669"/>
    <property type="project" value="UniProtKB-KW"/>
</dbReference>
<evidence type="ECO:0000256" key="6">
    <source>
        <dbReference type="ARBA" id="ARBA00023014"/>
    </source>
</evidence>
<gene>
    <name evidence="9" type="ORF">SAMN04487996_10379</name>
</gene>
<accession>A0A1G6ZE80</accession>
<organism evidence="9 10">
    <name type="scientific">Dyadobacter soli</name>
    <dbReference type="NCBI Taxonomy" id="659014"/>
    <lineage>
        <taxon>Bacteria</taxon>
        <taxon>Pseudomonadati</taxon>
        <taxon>Bacteroidota</taxon>
        <taxon>Cytophagia</taxon>
        <taxon>Cytophagales</taxon>
        <taxon>Spirosomataceae</taxon>
        <taxon>Dyadobacter</taxon>
    </lineage>
</organism>
<name>A0A1G6ZE80_9BACT</name>
<dbReference type="Gene3D" id="3.90.480.10">
    <property type="entry name" value="Sulfite Reductase Hemoprotein,Domain 2"/>
    <property type="match status" value="1"/>
</dbReference>
<dbReference type="Gene3D" id="3.30.413.10">
    <property type="entry name" value="Sulfite Reductase Hemoprotein, domain 1"/>
    <property type="match status" value="2"/>
</dbReference>
<feature type="domain" description="Nitrite/Sulfite reductase ferredoxin-like" evidence="8">
    <location>
        <begin position="341"/>
        <end position="406"/>
    </location>
</feature>
<evidence type="ECO:0000256" key="5">
    <source>
        <dbReference type="ARBA" id="ARBA00023004"/>
    </source>
</evidence>
<dbReference type="GO" id="GO:0046872">
    <property type="term" value="F:metal ion binding"/>
    <property type="evidence" value="ECO:0007669"/>
    <property type="project" value="UniProtKB-KW"/>
</dbReference>
<dbReference type="GO" id="GO:0020037">
    <property type="term" value="F:heme binding"/>
    <property type="evidence" value="ECO:0007669"/>
    <property type="project" value="InterPro"/>
</dbReference>
<evidence type="ECO:0000256" key="2">
    <source>
        <dbReference type="ARBA" id="ARBA00022617"/>
    </source>
</evidence>
<dbReference type="InterPro" id="IPR005117">
    <property type="entry name" value="NiRdtase/SiRdtase_haem-b_fer"/>
</dbReference>
<dbReference type="InterPro" id="IPR006067">
    <property type="entry name" value="NO2/SO3_Rdtase_4Fe4S_dom"/>
</dbReference>
<evidence type="ECO:0000256" key="4">
    <source>
        <dbReference type="ARBA" id="ARBA00023002"/>
    </source>
</evidence>
<dbReference type="SUPFAM" id="SSF56014">
    <property type="entry name" value="Nitrite and sulphite reductase 4Fe-4S domain-like"/>
    <property type="match status" value="2"/>
</dbReference>
<dbReference type="InterPro" id="IPR051329">
    <property type="entry name" value="NIR_SIR_4Fe-4S"/>
</dbReference>
<feature type="domain" description="Nitrite/sulphite reductase 4Fe-4S" evidence="7">
    <location>
        <begin position="416"/>
        <end position="536"/>
    </location>
</feature>
<evidence type="ECO:0000259" key="8">
    <source>
        <dbReference type="Pfam" id="PF03460"/>
    </source>
</evidence>
<reference evidence="10" key="1">
    <citation type="submission" date="2016-10" db="EMBL/GenBank/DDBJ databases">
        <authorList>
            <person name="Varghese N."/>
            <person name="Submissions S."/>
        </authorList>
    </citation>
    <scope>NUCLEOTIDE SEQUENCE [LARGE SCALE GENOMIC DNA]</scope>
    <source>
        <strain evidence="10">DSM 25329</strain>
    </source>
</reference>
<keyword evidence="6" id="KW-0411">Iron-sulfur</keyword>
<keyword evidence="4" id="KW-0560">Oxidoreductase</keyword>
<sequence>MSELIISDKVSAVAKRDIVDLQQKIGGFYSGETPEEAFRKFRLTRGVYGQRQPGVQMIRIKLPYGRITADQLVRIADTSDKFATGNLHATTRQDIQLHFVKLSDSPQLWADLEDAGITLKEACGNTIRNVTASSVAGIDPDEPFDVTPITHSIFTYFLRNPINQDMGRKFKIAVSSSEKDSALAFIHDVGLIAKMGQNEAGETVRGFKVLIGGGLGAQPFSAQTAFEFLEEDKVIPFIEAMLRVFDRYGERVRRHKARMKFLLNDLGLEGMMEKVEEERKAVKNKIFQIPEDLFGTNEYESINHAPRPALSEAEILKIATESIDADKLDIFTKWLRTNTFEQKQKGWYAVQLRVLLGDMNSDTARSLADVVRQYAADDIRVTVNQGYILRFVKGEDLVAIYHELAKLGLAAPGFDSTMDITTCPGTDTCNLAISSSYGITRVLEDVMREEFPEMIYNQDIKIKISGCMNGCGQHNAANIGFHGSSIKNGKLVLPALQVLLGGGFSGDGIGLIGDKVIKVPTKRGPEVLRLLFNDYETNALEGEYFNQYYLRQTKNYFFQLLKPLADLTTVQDDDYRDWDHDELFKTEIGVGECASVLVDLVATTIIEGQEKLNLAKESFQSDVWADAIYHAYNVFITGAKGLLMSKDVTTNTQYGIINDFETHFGQDFKYDVPAGFEVENQAETPFKALVFSINKFEPSEAFANYFINTAENFLNFVRDTREAQLVETGEPALQELSFGKDS</sequence>
<dbReference type="SUPFAM" id="SSF55124">
    <property type="entry name" value="Nitrite/Sulfite reductase N-terminal domain-like"/>
    <property type="match status" value="2"/>
</dbReference>
<evidence type="ECO:0000259" key="7">
    <source>
        <dbReference type="Pfam" id="PF01077"/>
    </source>
</evidence>
<feature type="domain" description="Nitrite/sulphite reductase 4Fe-4S" evidence="7">
    <location>
        <begin position="123"/>
        <end position="279"/>
    </location>
</feature>
<dbReference type="PANTHER" id="PTHR32439">
    <property type="entry name" value="FERREDOXIN--NITRITE REDUCTASE, CHLOROPLASTIC"/>
    <property type="match status" value="1"/>
</dbReference>
<dbReference type="RefSeq" id="WP_090147256.1">
    <property type="nucleotide sequence ID" value="NZ_FNAN01000003.1"/>
</dbReference>
<keyword evidence="1" id="KW-0004">4Fe-4S</keyword>
<evidence type="ECO:0000256" key="1">
    <source>
        <dbReference type="ARBA" id="ARBA00022485"/>
    </source>
</evidence>
<dbReference type="InterPro" id="IPR006066">
    <property type="entry name" value="NO2/SO3_Rdtase_FeS/sirohaem_BS"/>
</dbReference>
<keyword evidence="3" id="KW-0479">Metal-binding</keyword>
<keyword evidence="2" id="KW-0349">Heme</keyword>
<dbReference type="PRINTS" id="PR00397">
    <property type="entry name" value="SIROHAEM"/>
</dbReference>
<keyword evidence="5" id="KW-0408">Iron</keyword>
<dbReference type="InterPro" id="IPR045854">
    <property type="entry name" value="NO2/SO3_Rdtase_4Fe4S_sf"/>
</dbReference>
<evidence type="ECO:0000313" key="9">
    <source>
        <dbReference type="EMBL" id="SDE00175.1"/>
    </source>
</evidence>
<dbReference type="OrthoDB" id="9803707at2"/>
<evidence type="ECO:0000256" key="3">
    <source>
        <dbReference type="ARBA" id="ARBA00022723"/>
    </source>
</evidence>
<dbReference type="STRING" id="659014.SAMN04487996_10379"/>
<dbReference type="AlphaFoldDB" id="A0A1G6ZE80"/>
<keyword evidence="10" id="KW-1185">Reference proteome</keyword>
<dbReference type="Pfam" id="PF03460">
    <property type="entry name" value="NIR_SIR_ferr"/>
    <property type="match status" value="2"/>
</dbReference>
<proteinExistence type="predicted"/>
<dbReference type="PANTHER" id="PTHR32439:SF9">
    <property type="entry name" value="BLR3264 PROTEIN"/>
    <property type="match status" value="1"/>
</dbReference>
<evidence type="ECO:0000313" key="10">
    <source>
        <dbReference type="Proteomes" id="UP000198748"/>
    </source>
</evidence>
<dbReference type="Proteomes" id="UP000198748">
    <property type="component" value="Unassembled WGS sequence"/>
</dbReference>
<dbReference type="GO" id="GO:0016491">
    <property type="term" value="F:oxidoreductase activity"/>
    <property type="evidence" value="ECO:0007669"/>
    <property type="project" value="UniProtKB-KW"/>
</dbReference>
<dbReference type="EMBL" id="FNAN01000003">
    <property type="protein sequence ID" value="SDE00175.1"/>
    <property type="molecule type" value="Genomic_DNA"/>
</dbReference>
<dbReference type="Pfam" id="PF01077">
    <property type="entry name" value="NIR_SIR"/>
    <property type="match status" value="2"/>
</dbReference>